<keyword evidence="1" id="KW-0472">Membrane</keyword>
<keyword evidence="1" id="KW-0812">Transmembrane</keyword>
<evidence type="ECO:0000313" key="2">
    <source>
        <dbReference type="EMBL" id="ERI88947.1"/>
    </source>
</evidence>
<dbReference type="AlphaFoldDB" id="U2E432"/>
<dbReference type="HOGENOM" id="CLU_2056668_0_0_10"/>
<sequence>MFLFDKFCQSIKKSGQFARLSFYHVLMFLVTVAYPDIEQPFKGFRQVHQISRFTILIYNVSGKEQTTNNFHDVNKGCFVSEIERGKCLFVNPLFELFRVLDAPFDKTDFGIQKSYRFIN</sequence>
<proteinExistence type="predicted"/>
<dbReference type="EMBL" id="AWSV01000011">
    <property type="protein sequence ID" value="ERI88947.1"/>
    <property type="molecule type" value="Genomic_DNA"/>
</dbReference>
<name>U2E432_9BACE</name>
<comment type="caution">
    <text evidence="2">The sequence shown here is derived from an EMBL/GenBank/DDBJ whole genome shotgun (WGS) entry which is preliminary data.</text>
</comment>
<feature type="transmembrane region" description="Helical" evidence="1">
    <location>
        <begin position="20"/>
        <end position="37"/>
    </location>
</feature>
<keyword evidence="1" id="KW-1133">Transmembrane helix</keyword>
<gene>
    <name evidence="2" type="ORF">HMPREF1981_00142</name>
</gene>
<evidence type="ECO:0000313" key="3">
    <source>
        <dbReference type="Proteomes" id="UP000016496"/>
    </source>
</evidence>
<organism evidence="2 3">
    <name type="scientific">Bacteroides pyogenes F0041</name>
    <dbReference type="NCBI Taxonomy" id="1321819"/>
    <lineage>
        <taxon>Bacteria</taxon>
        <taxon>Pseudomonadati</taxon>
        <taxon>Bacteroidota</taxon>
        <taxon>Bacteroidia</taxon>
        <taxon>Bacteroidales</taxon>
        <taxon>Bacteroidaceae</taxon>
        <taxon>Bacteroides</taxon>
    </lineage>
</organism>
<evidence type="ECO:0000256" key="1">
    <source>
        <dbReference type="SAM" id="Phobius"/>
    </source>
</evidence>
<protein>
    <submittedName>
        <fullName evidence="2">Uncharacterized protein</fullName>
    </submittedName>
</protein>
<accession>U2E432</accession>
<dbReference type="Proteomes" id="UP000016496">
    <property type="component" value="Unassembled WGS sequence"/>
</dbReference>
<reference evidence="2 3" key="1">
    <citation type="submission" date="2013-08" db="EMBL/GenBank/DDBJ databases">
        <authorList>
            <person name="Weinstock G."/>
            <person name="Sodergren E."/>
            <person name="Wylie T."/>
            <person name="Fulton L."/>
            <person name="Fulton R."/>
            <person name="Fronick C."/>
            <person name="O'Laughlin M."/>
            <person name="Godfrey J."/>
            <person name="Miner T."/>
            <person name="Herter B."/>
            <person name="Appelbaum E."/>
            <person name="Cordes M."/>
            <person name="Lek S."/>
            <person name="Wollam A."/>
            <person name="Pepin K.H."/>
            <person name="Palsikar V.B."/>
            <person name="Mitreva M."/>
            <person name="Wilson R.K."/>
        </authorList>
    </citation>
    <scope>NUCLEOTIDE SEQUENCE [LARGE SCALE GENOMIC DNA]</scope>
    <source>
        <strain evidence="2 3">F0041</strain>
    </source>
</reference>